<dbReference type="AlphaFoldDB" id="A0A2J6PDH1"/>
<evidence type="ECO:0000313" key="2">
    <source>
        <dbReference type="Proteomes" id="UP000235672"/>
    </source>
</evidence>
<organism evidence="1 2">
    <name type="scientific">Hyaloscypha hepaticicola</name>
    <dbReference type="NCBI Taxonomy" id="2082293"/>
    <lineage>
        <taxon>Eukaryota</taxon>
        <taxon>Fungi</taxon>
        <taxon>Dikarya</taxon>
        <taxon>Ascomycota</taxon>
        <taxon>Pezizomycotina</taxon>
        <taxon>Leotiomycetes</taxon>
        <taxon>Helotiales</taxon>
        <taxon>Hyaloscyphaceae</taxon>
        <taxon>Hyaloscypha</taxon>
    </lineage>
</organism>
<dbReference type="OrthoDB" id="1896086at2759"/>
<evidence type="ECO:0000313" key="1">
    <source>
        <dbReference type="EMBL" id="PMD12091.1"/>
    </source>
</evidence>
<name>A0A2J6PDH1_9HELO</name>
<reference evidence="1 2" key="1">
    <citation type="submission" date="2016-05" db="EMBL/GenBank/DDBJ databases">
        <title>A degradative enzymes factory behind the ericoid mycorrhizal symbiosis.</title>
        <authorList>
            <consortium name="DOE Joint Genome Institute"/>
            <person name="Martino E."/>
            <person name="Morin E."/>
            <person name="Grelet G."/>
            <person name="Kuo A."/>
            <person name="Kohler A."/>
            <person name="Daghino S."/>
            <person name="Barry K."/>
            <person name="Choi C."/>
            <person name="Cichocki N."/>
            <person name="Clum A."/>
            <person name="Copeland A."/>
            <person name="Hainaut M."/>
            <person name="Haridas S."/>
            <person name="Labutti K."/>
            <person name="Lindquist E."/>
            <person name="Lipzen A."/>
            <person name="Khouja H.-R."/>
            <person name="Murat C."/>
            <person name="Ohm R."/>
            <person name="Olson A."/>
            <person name="Spatafora J."/>
            <person name="Veneault-Fourrey C."/>
            <person name="Henrissat B."/>
            <person name="Grigoriev I."/>
            <person name="Martin F."/>
            <person name="Perotto S."/>
        </authorList>
    </citation>
    <scope>NUCLEOTIDE SEQUENCE [LARGE SCALE GENOMIC DNA]</scope>
    <source>
        <strain evidence="1 2">UAMH 7357</strain>
    </source>
</reference>
<protein>
    <submittedName>
        <fullName evidence="1">Uncharacterized protein</fullName>
    </submittedName>
</protein>
<dbReference type="EMBL" id="KZ613567">
    <property type="protein sequence ID" value="PMD12091.1"/>
    <property type="molecule type" value="Genomic_DNA"/>
</dbReference>
<sequence>MTSCETGEGTLGKATWLDKSQPQDGDLTVQVTNAQYNSTEYRDLFINMLATSANASASGTNCKLLDWAKPRQKPPEKRCFFDGMKGEVLMMFETEFVFKLGEIGDHSCEYTVAIVGEVLEPIFEGFSPEFAWVTEEGIQIAGAACALKDTFGST</sequence>
<keyword evidence="2" id="KW-1185">Reference proteome</keyword>
<accession>A0A2J6PDH1</accession>
<dbReference type="Proteomes" id="UP000235672">
    <property type="component" value="Unassembled WGS sequence"/>
</dbReference>
<proteinExistence type="predicted"/>
<gene>
    <name evidence="1" type="ORF">NA56DRAFT_695738</name>
</gene>